<keyword evidence="7" id="KW-1185">Reference proteome</keyword>
<keyword evidence="3" id="KW-0949">S-adenosyl-L-methionine</keyword>
<keyword evidence="2" id="KW-0808">Transferase</keyword>
<dbReference type="Gene3D" id="3.40.50.150">
    <property type="entry name" value="Vaccinia Virus protein VP39"/>
    <property type="match status" value="3"/>
</dbReference>
<evidence type="ECO:0000259" key="4">
    <source>
        <dbReference type="Pfam" id="PF00891"/>
    </source>
</evidence>
<dbReference type="InterPro" id="IPR036388">
    <property type="entry name" value="WH-like_DNA-bd_sf"/>
</dbReference>
<feature type="domain" description="O-methyltransferase C-terminal" evidence="4">
    <location>
        <begin position="150"/>
        <end position="352"/>
    </location>
</feature>
<dbReference type="InterPro" id="IPR036390">
    <property type="entry name" value="WH_DNA-bd_sf"/>
</dbReference>
<feature type="domain" description="O-methyltransferase dimerisation" evidence="5">
    <location>
        <begin position="382"/>
        <end position="479"/>
    </location>
</feature>
<organism evidence="6 7">
    <name type="scientific">Brassica napus</name>
    <name type="common">Rape</name>
    <dbReference type="NCBI Taxonomy" id="3708"/>
    <lineage>
        <taxon>Eukaryota</taxon>
        <taxon>Viridiplantae</taxon>
        <taxon>Streptophyta</taxon>
        <taxon>Embryophyta</taxon>
        <taxon>Tracheophyta</taxon>
        <taxon>Spermatophyta</taxon>
        <taxon>Magnoliopsida</taxon>
        <taxon>eudicotyledons</taxon>
        <taxon>Gunneridae</taxon>
        <taxon>Pentapetalae</taxon>
        <taxon>rosids</taxon>
        <taxon>malvids</taxon>
        <taxon>Brassicales</taxon>
        <taxon>Brassicaceae</taxon>
        <taxon>Brassiceae</taxon>
        <taxon>Brassica</taxon>
    </lineage>
</organism>
<dbReference type="InterPro" id="IPR016461">
    <property type="entry name" value="COMT-like"/>
</dbReference>
<accession>A0ABQ8CRH9</accession>
<dbReference type="InterPro" id="IPR001077">
    <property type="entry name" value="COMT_C"/>
</dbReference>
<reference evidence="6 7" key="1">
    <citation type="submission" date="2021-05" db="EMBL/GenBank/DDBJ databases">
        <title>Genome Assembly of Synthetic Allotetraploid Brassica napus Reveals Homoeologous Exchanges between Subgenomes.</title>
        <authorList>
            <person name="Davis J.T."/>
        </authorList>
    </citation>
    <scope>NUCLEOTIDE SEQUENCE [LARGE SCALE GENOMIC DNA]</scope>
    <source>
        <strain evidence="7">cv. Da-Ae</strain>
        <tissue evidence="6">Seedling</tissue>
    </source>
</reference>
<feature type="domain" description="O-methyltransferase dimerisation" evidence="5">
    <location>
        <begin position="38"/>
        <end position="135"/>
    </location>
</feature>
<dbReference type="SUPFAM" id="SSF46785">
    <property type="entry name" value="Winged helix' DNA-binding domain"/>
    <property type="match status" value="3"/>
</dbReference>
<dbReference type="PROSITE" id="PS51683">
    <property type="entry name" value="SAM_OMT_II"/>
    <property type="match status" value="3"/>
</dbReference>
<gene>
    <name evidence="6" type="ORF">HID58_026868</name>
</gene>
<dbReference type="Proteomes" id="UP000824890">
    <property type="component" value="Unassembled WGS sequence"/>
</dbReference>
<evidence type="ECO:0000313" key="6">
    <source>
        <dbReference type="EMBL" id="KAH0919208.1"/>
    </source>
</evidence>
<dbReference type="Pfam" id="PF00891">
    <property type="entry name" value="Methyltransf_2"/>
    <property type="match status" value="3"/>
</dbReference>
<comment type="caution">
    <text evidence="6">The sequence shown here is derived from an EMBL/GenBank/DDBJ whole genome shotgun (WGS) entry which is preliminary data.</text>
</comment>
<dbReference type="InterPro" id="IPR029063">
    <property type="entry name" value="SAM-dependent_MTases_sf"/>
</dbReference>
<keyword evidence="1" id="KW-0489">Methyltransferase</keyword>
<evidence type="ECO:0000256" key="1">
    <source>
        <dbReference type="ARBA" id="ARBA00022603"/>
    </source>
</evidence>
<sequence>MEELKTILSNHNNVIPFSRAQEQVADENMVSSQAESIVNTLAFPMVLKAALELGVIDTIAAAGNGAWLSPSEITVRLPTKPTNPEAPVLLDRMLRLLVSHSMLKCRMVKSREKGRTGKMERVYAAEPVCKYFLKDSDGSGSLASLLIMTKLKDVILEGRDAFSNAHGMRIFEYINLDERFGELFHQAMSESSTMVMKKVLEVYRGFEGVNTLVDVGGANGTILGLITSKYPHIKGVNFDLAQVLTNAPFYPGVEHVSGDMFIEVPKGDAIFMKWILHDWADQHCIKILKNCWKSLPEKGKVIIVERVTPTEPKGGDFLSDIMFAMDLLMLTQCSGGKERSLSQFENLAFGSGPVTTNPKQVLTKEEQVADENMVSSQAESIVNTLAFPMVLKAALELGVIDTIAAAGNGAWLSPSEITVRLPTKPTNPEAPVLLDRMLRLLVSHSMLKCRMVKSREKGRTGKMERVYAAEPVCKYFLKDSDGSGSLASLLIMTKLKDVILEGRDAFSNAHGMRIFEYINLDERFGELFHQAMSESSTMVMKKVLEVYRGFEGVNTLVDVGGANGTILGLITSKYPHIKGVNFDLAQVLTNAPFYPGVEHVSGDMFIEVPKGDAIFMKWILHDWADQHCIKILKNCWKSLPEKGKVIIVERVTPTEPKGGDFLSDIMFAMDLLMLTQCSGGKERSLSQFENLAFGSEEEQEMVALQAERIVYSLTFPMVFKAALELGVIDTMAAVEDGMWLSPSEIASRLPTKPTNPEAPLMLDRMMRLLTSHSILKCRVVETGENDQTGKIERVYAGEHVCKFFLKDCDGSGSLRSMFMLCHDHVVFKNMSHIKDVILEGTDACVSAHGMKVFEYIASDEQFAEKFNPGMSESSTMFMKKFLEKYKGFEDVNTLVDVGGAVGTLLDVVTSKYPHIKGINFDLPPAIAYAPAYPGVEHVAGDMLVEIPKGDAIIMKWILHAWNDENFVKILKNCWASLPEKGKVIVLDVVMPTEPKCDDLASNLRFTLDMFILTQRSGGRERTLPELEALGCAAGFSRCEFICRAYSLSLIEFRK</sequence>
<evidence type="ECO:0000256" key="3">
    <source>
        <dbReference type="ARBA" id="ARBA00022691"/>
    </source>
</evidence>
<dbReference type="InterPro" id="IPR012967">
    <property type="entry name" value="COMT_dimerisation"/>
</dbReference>
<proteinExistence type="predicted"/>
<protein>
    <submittedName>
        <fullName evidence="6">Uncharacterized protein</fullName>
    </submittedName>
</protein>
<evidence type="ECO:0000313" key="7">
    <source>
        <dbReference type="Proteomes" id="UP000824890"/>
    </source>
</evidence>
<dbReference type="Gene3D" id="1.10.10.10">
    <property type="entry name" value="Winged helix-like DNA-binding domain superfamily/Winged helix DNA-binding domain"/>
    <property type="match status" value="3"/>
</dbReference>
<feature type="domain" description="O-methyltransferase C-terminal" evidence="4">
    <location>
        <begin position="831"/>
        <end position="1036"/>
    </location>
</feature>
<dbReference type="SUPFAM" id="SSF53335">
    <property type="entry name" value="S-adenosyl-L-methionine-dependent methyltransferases"/>
    <property type="match status" value="3"/>
</dbReference>
<evidence type="ECO:0000256" key="2">
    <source>
        <dbReference type="ARBA" id="ARBA00022679"/>
    </source>
</evidence>
<name>A0ABQ8CRH9_BRANA</name>
<dbReference type="EMBL" id="JAGKQM010000007">
    <property type="protein sequence ID" value="KAH0919208.1"/>
    <property type="molecule type" value="Genomic_DNA"/>
</dbReference>
<feature type="domain" description="O-methyltransferase dimerisation" evidence="5">
    <location>
        <begin position="712"/>
        <end position="807"/>
    </location>
</feature>
<feature type="domain" description="O-methyltransferase C-terminal" evidence="4">
    <location>
        <begin position="494"/>
        <end position="692"/>
    </location>
</feature>
<evidence type="ECO:0000259" key="5">
    <source>
        <dbReference type="Pfam" id="PF08100"/>
    </source>
</evidence>
<dbReference type="Pfam" id="PF08100">
    <property type="entry name" value="Dimerisation"/>
    <property type="match status" value="3"/>
</dbReference>
<dbReference type="PANTHER" id="PTHR11746">
    <property type="entry name" value="O-METHYLTRANSFERASE"/>
    <property type="match status" value="1"/>
</dbReference>